<dbReference type="InterPro" id="IPR000577">
    <property type="entry name" value="Carb_kinase_FGGY"/>
</dbReference>
<feature type="domain" description="Carbohydrate kinase FGGY N-terminal" evidence="4">
    <location>
        <begin position="3"/>
        <end position="235"/>
    </location>
</feature>
<dbReference type="Proteomes" id="UP000064201">
    <property type="component" value="Chromosome"/>
</dbReference>
<accession>A0A0G3G307</accession>
<dbReference type="InterPro" id="IPR043129">
    <property type="entry name" value="ATPase_NBD"/>
</dbReference>
<sequence>MHAIGIDLGTSGIRLALLDPEGARIHGAHRALPASVGGDEQRAEQNPALWWAIVRELLREAAAHLHGEPAAIAVDGTSATLLRLDADGRPTHPALMYNDARATDMLSVLAGVAPADSAVHSPSSSAAKLLWLRRHEGLSGVRRVLHQADWVTGRLRGRFDRMDENNALKLGYDALWGGWPNWLQETLGSDASLLPEVVPAGTVLGPLDPEMAESLHLNPACRMVAGTTDSIAGFLASGVGDDTTGVTSLGSTLVIKQLAPEPIYAPELGIYSHRLLGRWLVGGASNSGGAVLRQQFDDAALERLSAAIDPETDSGLDYLPLPRRGERFPVNDPELQPRLTPRPEDDARFLQGLFEGVARVEHDGYERLFELGAPRVERVVSLGGGAQNPVWTRIRSRILGLPVTTAEDDDAASGAARLARIGVGLETGFTG</sequence>
<dbReference type="PATRIC" id="fig|106634.4.peg.1026"/>
<proteinExistence type="inferred from homology"/>
<dbReference type="PANTHER" id="PTHR43095">
    <property type="entry name" value="SUGAR KINASE"/>
    <property type="match status" value="1"/>
</dbReference>
<dbReference type="SUPFAM" id="SSF53067">
    <property type="entry name" value="Actin-like ATPase domain"/>
    <property type="match status" value="2"/>
</dbReference>
<dbReference type="InterPro" id="IPR018484">
    <property type="entry name" value="FGGY_N"/>
</dbReference>
<reference evidence="6 7" key="1">
    <citation type="submission" date="2015-04" db="EMBL/GenBank/DDBJ databases">
        <title>Complete Sequence for the Genome of the Thioalkalivibrio versutus D301.</title>
        <authorList>
            <person name="Mu T."/>
            <person name="Zhou J."/>
            <person name="Xu X."/>
        </authorList>
    </citation>
    <scope>NUCLEOTIDE SEQUENCE [LARGE SCALE GENOMIC DNA]</scope>
    <source>
        <strain evidence="6 7">D301</strain>
    </source>
</reference>
<dbReference type="GO" id="GO:0005975">
    <property type="term" value="P:carbohydrate metabolic process"/>
    <property type="evidence" value="ECO:0007669"/>
    <property type="project" value="InterPro"/>
</dbReference>
<dbReference type="GO" id="GO:0016301">
    <property type="term" value="F:kinase activity"/>
    <property type="evidence" value="ECO:0007669"/>
    <property type="project" value="UniProtKB-KW"/>
</dbReference>
<evidence type="ECO:0000256" key="2">
    <source>
        <dbReference type="ARBA" id="ARBA00022679"/>
    </source>
</evidence>
<dbReference type="Pfam" id="PF02782">
    <property type="entry name" value="FGGY_C"/>
    <property type="match status" value="1"/>
</dbReference>
<evidence type="ECO:0000259" key="5">
    <source>
        <dbReference type="Pfam" id="PF02782"/>
    </source>
</evidence>
<dbReference type="PANTHER" id="PTHR43095:SF5">
    <property type="entry name" value="XYLULOSE KINASE"/>
    <property type="match status" value="1"/>
</dbReference>
<keyword evidence="2" id="KW-0808">Transferase</keyword>
<dbReference type="CDD" id="cd07783">
    <property type="entry name" value="ASKHA_NBD_FGGY_SePSK_AtXK1-like"/>
    <property type="match status" value="1"/>
</dbReference>
<dbReference type="EMBL" id="CP011367">
    <property type="protein sequence ID" value="AKJ94774.1"/>
    <property type="molecule type" value="Genomic_DNA"/>
</dbReference>
<keyword evidence="3 6" id="KW-0418">Kinase</keyword>
<protein>
    <submittedName>
        <fullName evidence="6">Carbohydrate kinase</fullName>
    </submittedName>
</protein>
<keyword evidence="7" id="KW-1185">Reference proteome</keyword>
<dbReference type="Pfam" id="PF00370">
    <property type="entry name" value="FGGY_N"/>
    <property type="match status" value="1"/>
</dbReference>
<comment type="similarity">
    <text evidence="1">Belongs to the FGGY kinase family.</text>
</comment>
<dbReference type="Gene3D" id="3.30.420.40">
    <property type="match status" value="2"/>
</dbReference>
<evidence type="ECO:0000313" key="6">
    <source>
        <dbReference type="EMBL" id="AKJ94774.1"/>
    </source>
</evidence>
<evidence type="ECO:0000259" key="4">
    <source>
        <dbReference type="Pfam" id="PF00370"/>
    </source>
</evidence>
<evidence type="ECO:0000256" key="1">
    <source>
        <dbReference type="ARBA" id="ARBA00009156"/>
    </source>
</evidence>
<gene>
    <name evidence="6" type="ORF">TVD_05040</name>
</gene>
<evidence type="ECO:0000313" key="7">
    <source>
        <dbReference type="Proteomes" id="UP000064201"/>
    </source>
</evidence>
<organism evidence="6 7">
    <name type="scientific">Thioalkalivibrio versutus</name>
    <dbReference type="NCBI Taxonomy" id="106634"/>
    <lineage>
        <taxon>Bacteria</taxon>
        <taxon>Pseudomonadati</taxon>
        <taxon>Pseudomonadota</taxon>
        <taxon>Gammaproteobacteria</taxon>
        <taxon>Chromatiales</taxon>
        <taxon>Ectothiorhodospiraceae</taxon>
        <taxon>Thioalkalivibrio</taxon>
    </lineage>
</organism>
<dbReference type="PIRSF" id="PIRSF000538">
    <property type="entry name" value="GlpK"/>
    <property type="match status" value="1"/>
</dbReference>
<dbReference type="InterPro" id="IPR050406">
    <property type="entry name" value="FGGY_Carb_Kinase"/>
</dbReference>
<evidence type="ECO:0000256" key="3">
    <source>
        <dbReference type="ARBA" id="ARBA00022777"/>
    </source>
</evidence>
<dbReference type="AlphaFoldDB" id="A0A0G3G307"/>
<dbReference type="OrthoDB" id="9805576at2"/>
<dbReference type="STRING" id="106634.TVD_05040"/>
<name>A0A0G3G307_9GAMM</name>
<dbReference type="InterPro" id="IPR018485">
    <property type="entry name" value="FGGY_C"/>
</dbReference>
<dbReference type="KEGG" id="tvr:TVD_05040"/>
<dbReference type="RefSeq" id="WP_047250965.1">
    <property type="nucleotide sequence ID" value="NZ_CP011367.1"/>
</dbReference>
<feature type="domain" description="Carbohydrate kinase FGGY C-terminal" evidence="5">
    <location>
        <begin position="272"/>
        <end position="419"/>
    </location>
</feature>